<dbReference type="Gene3D" id="1.20.1280.50">
    <property type="match status" value="1"/>
</dbReference>
<dbReference type="InterPro" id="IPR052805">
    <property type="entry name" value="GEF_Ubiquitin-Prot_Reg"/>
</dbReference>
<evidence type="ECO:0000313" key="3">
    <source>
        <dbReference type="EMBL" id="CDS20059.1"/>
    </source>
</evidence>
<dbReference type="Proteomes" id="UP000492820">
    <property type="component" value="Unassembled WGS sequence"/>
</dbReference>
<feature type="compositionally biased region" description="Polar residues" evidence="1">
    <location>
        <begin position="161"/>
        <end position="187"/>
    </location>
</feature>
<dbReference type="WBParaSite" id="EgrG_000225300">
    <property type="protein sequence ID" value="EgrG_000225300"/>
    <property type="gene ID" value="EgrG_000225300"/>
</dbReference>
<dbReference type="PANTHER" id="PTHR46857:SF2">
    <property type="entry name" value="F-BOX ONLY PROTEIN 16"/>
    <property type="match status" value="1"/>
</dbReference>
<evidence type="ECO:0000259" key="2">
    <source>
        <dbReference type="SMART" id="SM00256"/>
    </source>
</evidence>
<name>A0A068WNJ3_ECHGR</name>
<reference evidence="3" key="2">
    <citation type="submission" date="2014-06" db="EMBL/GenBank/DDBJ databases">
        <authorList>
            <person name="Aslett M."/>
        </authorList>
    </citation>
    <scope>NUCLEOTIDE SEQUENCE</scope>
</reference>
<dbReference type="SMART" id="SM00256">
    <property type="entry name" value="FBOX"/>
    <property type="match status" value="1"/>
</dbReference>
<gene>
    <name evidence="3" type="ORF">EgrG_000225300</name>
</gene>
<proteinExistence type="predicted"/>
<dbReference type="AlphaFoldDB" id="A0A068WNJ3"/>
<dbReference type="Pfam" id="PF12937">
    <property type="entry name" value="F-box-like"/>
    <property type="match status" value="1"/>
</dbReference>
<dbReference type="SUPFAM" id="SSF81383">
    <property type="entry name" value="F-box domain"/>
    <property type="match status" value="1"/>
</dbReference>
<evidence type="ECO:0000313" key="5">
    <source>
        <dbReference type="WBParaSite" id="EgrG_000225300"/>
    </source>
</evidence>
<dbReference type="InterPro" id="IPR001810">
    <property type="entry name" value="F-box_dom"/>
</dbReference>
<protein>
    <submittedName>
        <fullName evidence="3 5">Cyclin F box donain containing protein</fullName>
    </submittedName>
</protein>
<sequence>MTTLSTVAGPLFRAQKCLILERKKIYQIVKSIVPETAIDFTRILPRIVSTYIFSFLDPRSLCRAAQVSCYWRILCESNSIWAPKCLLLGWQLPNVLAQPESGAYKQLYIENMLNLRLDSSPQFKSELKKIRKRLALDEQRAAENKKKQSKGQKTPLERSQVHWSPQHRQTSDTPRNARSSRQFSAVSKSLEGLPSTKLSNESHMSSKRPFNRTLVRQTNNRARVAAVTERLSAPLERQRNSATCHPPILDIIRNVERLHQQKSIKPQPKAPTAIVNASYDQEFVPLSPKAVKALPTPPPYKFGKIEEQPEKTYNIGKENAIFDLIKDVPT</sequence>
<accession>A0A068WNJ3</accession>
<reference evidence="5" key="3">
    <citation type="submission" date="2020-10" db="UniProtKB">
        <authorList>
            <consortium name="WormBaseParasite"/>
        </authorList>
    </citation>
    <scope>IDENTIFICATION</scope>
</reference>
<reference evidence="3 4" key="1">
    <citation type="journal article" date="2013" name="Nature">
        <title>The genomes of four tapeworm species reveal adaptations to parasitism.</title>
        <authorList>
            <person name="Tsai I.J."/>
            <person name="Zarowiecki M."/>
            <person name="Holroyd N."/>
            <person name="Garciarrubio A."/>
            <person name="Sanchez-Flores A."/>
            <person name="Brooks K.L."/>
            <person name="Tracey A."/>
            <person name="Bobes R.J."/>
            <person name="Fragoso G."/>
            <person name="Sciutto E."/>
            <person name="Aslett M."/>
            <person name="Beasley H."/>
            <person name="Bennett H.M."/>
            <person name="Cai J."/>
            <person name="Camicia F."/>
            <person name="Clark R."/>
            <person name="Cucher M."/>
            <person name="De Silva N."/>
            <person name="Day T.A."/>
            <person name="Deplazes P."/>
            <person name="Estrada K."/>
            <person name="Fernandez C."/>
            <person name="Holland P.W."/>
            <person name="Hou J."/>
            <person name="Hu S."/>
            <person name="Huckvale T."/>
            <person name="Hung S.S."/>
            <person name="Kamenetzky L."/>
            <person name="Keane J.A."/>
            <person name="Kiss F."/>
            <person name="Koziol U."/>
            <person name="Lambert O."/>
            <person name="Liu K."/>
            <person name="Luo X."/>
            <person name="Luo Y."/>
            <person name="Macchiaroli N."/>
            <person name="Nichol S."/>
            <person name="Paps J."/>
            <person name="Parkinson J."/>
            <person name="Pouchkina-Stantcheva N."/>
            <person name="Riddiford N."/>
            <person name="Rosenzvit M."/>
            <person name="Salinas G."/>
            <person name="Wasmuth J.D."/>
            <person name="Zamanian M."/>
            <person name="Zheng Y."/>
            <person name="Cai X."/>
            <person name="Soberon X."/>
            <person name="Olson P.D."/>
            <person name="Laclette J.P."/>
            <person name="Brehm K."/>
            <person name="Berriman M."/>
            <person name="Garciarrubio A."/>
            <person name="Bobes R.J."/>
            <person name="Fragoso G."/>
            <person name="Sanchez-Flores A."/>
            <person name="Estrada K."/>
            <person name="Cevallos M.A."/>
            <person name="Morett E."/>
            <person name="Gonzalez V."/>
            <person name="Portillo T."/>
            <person name="Ochoa-Leyva A."/>
            <person name="Jose M.V."/>
            <person name="Sciutto E."/>
            <person name="Landa A."/>
            <person name="Jimenez L."/>
            <person name="Valdes V."/>
            <person name="Carrero J.C."/>
            <person name="Larralde C."/>
            <person name="Morales-Montor J."/>
            <person name="Limon-Lason J."/>
            <person name="Soberon X."/>
            <person name="Laclette J.P."/>
        </authorList>
    </citation>
    <scope>NUCLEOTIDE SEQUENCE [LARGE SCALE GENOMIC DNA]</scope>
</reference>
<dbReference type="EMBL" id="LK028580">
    <property type="protein sequence ID" value="CDS20059.1"/>
    <property type="molecule type" value="Genomic_DNA"/>
</dbReference>
<dbReference type="InterPro" id="IPR036047">
    <property type="entry name" value="F-box-like_dom_sf"/>
</dbReference>
<feature type="domain" description="F-box" evidence="2">
    <location>
        <begin position="44"/>
        <end position="84"/>
    </location>
</feature>
<dbReference type="PANTHER" id="PTHR46857">
    <property type="entry name" value="EPITHELIAL CELL-TRANSFORMING SEQUENCE 2 ONCOGENE-LIKE"/>
    <property type="match status" value="1"/>
</dbReference>
<dbReference type="OrthoDB" id="10257471at2759"/>
<feature type="region of interest" description="Disordered" evidence="1">
    <location>
        <begin position="139"/>
        <end position="208"/>
    </location>
</feature>
<evidence type="ECO:0000313" key="4">
    <source>
        <dbReference type="Proteomes" id="UP000492820"/>
    </source>
</evidence>
<evidence type="ECO:0000256" key="1">
    <source>
        <dbReference type="SAM" id="MobiDB-lite"/>
    </source>
</evidence>
<organism evidence="3">
    <name type="scientific">Echinococcus granulosus</name>
    <name type="common">Hydatid tapeworm</name>
    <dbReference type="NCBI Taxonomy" id="6210"/>
    <lineage>
        <taxon>Eukaryota</taxon>
        <taxon>Metazoa</taxon>
        <taxon>Spiralia</taxon>
        <taxon>Lophotrochozoa</taxon>
        <taxon>Platyhelminthes</taxon>
        <taxon>Cestoda</taxon>
        <taxon>Eucestoda</taxon>
        <taxon>Cyclophyllidea</taxon>
        <taxon>Taeniidae</taxon>
        <taxon>Echinococcus</taxon>
        <taxon>Echinococcus granulosus group</taxon>
    </lineage>
</organism>